<protein>
    <submittedName>
        <fullName evidence="1">XRE family transcriptional regulator</fullName>
    </submittedName>
</protein>
<proteinExistence type="predicted"/>
<dbReference type="RefSeq" id="WP_170271473.1">
    <property type="nucleotide sequence ID" value="NZ_JABEQB010000038.1"/>
</dbReference>
<dbReference type="Proteomes" id="UP000529861">
    <property type="component" value="Unassembled WGS sequence"/>
</dbReference>
<name>A0A7Y2L8T3_9THEO</name>
<accession>A0A7Y2L8T3</accession>
<comment type="caution">
    <text evidence="1">The sequence shown here is derived from an EMBL/GenBank/DDBJ whole genome shotgun (WGS) entry which is preliminary data.</text>
</comment>
<dbReference type="EMBL" id="JABEQB010000038">
    <property type="protein sequence ID" value="NNG67730.1"/>
    <property type="molecule type" value="Genomic_DNA"/>
</dbReference>
<gene>
    <name evidence="1" type="ORF">HKI81_11030</name>
</gene>
<evidence type="ECO:0000313" key="2">
    <source>
        <dbReference type="Proteomes" id="UP000529861"/>
    </source>
</evidence>
<sequence length="80" mass="8914">MNVNKAALKELLIKKFNGNYNKMAKALNVSPAQLYRILESNSNAGAKFLGKLIVYCKNNGIDYDKLILLPDALTVVNKKE</sequence>
<dbReference type="AlphaFoldDB" id="A0A7Y2L8T3"/>
<evidence type="ECO:0000313" key="1">
    <source>
        <dbReference type="EMBL" id="NNG67730.1"/>
    </source>
</evidence>
<reference evidence="1 2" key="1">
    <citation type="submission" date="2020-04" db="EMBL/GenBank/DDBJ databases">
        <title>Draft genome sequence of Caldanaerobacter sunterraneus. strain 1523vc isolated from Griffin hot spring, Kamchatka, Russia.</title>
        <authorList>
            <person name="Toshchakov S.V."/>
            <person name="Podosokorskaya O.A."/>
            <person name="Kublanov I.V."/>
            <person name="Korzhenkov A."/>
            <person name="Patrushev M.V."/>
        </authorList>
    </citation>
    <scope>NUCLEOTIDE SEQUENCE [LARGE SCALE GENOMIC DNA]</scope>
    <source>
        <strain evidence="1 2">1523vc</strain>
    </source>
</reference>
<organism evidence="1 2">
    <name type="scientific">Caldanaerobacter subterraneus</name>
    <dbReference type="NCBI Taxonomy" id="911092"/>
    <lineage>
        <taxon>Bacteria</taxon>
        <taxon>Bacillati</taxon>
        <taxon>Bacillota</taxon>
        <taxon>Clostridia</taxon>
        <taxon>Thermoanaerobacterales</taxon>
        <taxon>Thermoanaerobacteraceae</taxon>
        <taxon>Caldanaerobacter</taxon>
    </lineage>
</organism>